<accession>A0A7Y7B2N0</accession>
<dbReference type="PANTHER" id="PTHR23513:SF11">
    <property type="entry name" value="STAPHYLOFERRIN A TRANSPORTER"/>
    <property type="match status" value="1"/>
</dbReference>
<evidence type="ECO:0000256" key="2">
    <source>
        <dbReference type="ARBA" id="ARBA00022475"/>
    </source>
</evidence>
<feature type="transmembrane region" description="Helical" evidence="7">
    <location>
        <begin position="654"/>
        <end position="673"/>
    </location>
</feature>
<evidence type="ECO:0000256" key="6">
    <source>
        <dbReference type="SAM" id="MobiDB-lite"/>
    </source>
</evidence>
<organism evidence="8 9">
    <name type="scientific">Streptomyces morookaense</name>
    <name type="common">Streptoverticillium morookaense</name>
    <dbReference type="NCBI Taxonomy" id="1970"/>
    <lineage>
        <taxon>Bacteria</taxon>
        <taxon>Bacillati</taxon>
        <taxon>Actinomycetota</taxon>
        <taxon>Actinomycetes</taxon>
        <taxon>Kitasatosporales</taxon>
        <taxon>Streptomycetaceae</taxon>
        <taxon>Streptomyces</taxon>
    </lineage>
</organism>
<feature type="transmembrane region" description="Helical" evidence="7">
    <location>
        <begin position="383"/>
        <end position="401"/>
    </location>
</feature>
<dbReference type="InterPro" id="IPR036259">
    <property type="entry name" value="MFS_trans_sf"/>
</dbReference>
<evidence type="ECO:0000256" key="5">
    <source>
        <dbReference type="ARBA" id="ARBA00023136"/>
    </source>
</evidence>
<feature type="region of interest" description="Disordered" evidence="6">
    <location>
        <begin position="682"/>
        <end position="701"/>
    </location>
</feature>
<evidence type="ECO:0000256" key="7">
    <source>
        <dbReference type="SAM" id="Phobius"/>
    </source>
</evidence>
<feature type="transmembrane region" description="Helical" evidence="7">
    <location>
        <begin position="537"/>
        <end position="556"/>
    </location>
</feature>
<feature type="transmembrane region" description="Helical" evidence="7">
    <location>
        <begin position="422"/>
        <end position="443"/>
    </location>
</feature>
<evidence type="ECO:0000313" key="9">
    <source>
        <dbReference type="Proteomes" id="UP000587462"/>
    </source>
</evidence>
<comment type="caution">
    <text evidence="8">The sequence shown here is derived from an EMBL/GenBank/DDBJ whole genome shotgun (WGS) entry which is preliminary data.</text>
</comment>
<dbReference type="Proteomes" id="UP000587462">
    <property type="component" value="Unassembled WGS sequence"/>
</dbReference>
<evidence type="ECO:0000256" key="4">
    <source>
        <dbReference type="ARBA" id="ARBA00022989"/>
    </source>
</evidence>
<keyword evidence="9" id="KW-1185">Reference proteome</keyword>
<feature type="transmembrane region" description="Helical" evidence="7">
    <location>
        <begin position="629"/>
        <end position="648"/>
    </location>
</feature>
<dbReference type="Pfam" id="PF07690">
    <property type="entry name" value="MFS_1"/>
    <property type="match status" value="1"/>
</dbReference>
<keyword evidence="3 7" id="KW-0812">Transmembrane</keyword>
<dbReference type="InterPro" id="IPR011701">
    <property type="entry name" value="MFS"/>
</dbReference>
<dbReference type="CDD" id="cd06173">
    <property type="entry name" value="MFS_MefA_like"/>
    <property type="match status" value="1"/>
</dbReference>
<evidence type="ECO:0000256" key="1">
    <source>
        <dbReference type="ARBA" id="ARBA00004651"/>
    </source>
</evidence>
<evidence type="ECO:0000313" key="8">
    <source>
        <dbReference type="EMBL" id="NVK77893.1"/>
    </source>
</evidence>
<proteinExistence type="predicted"/>
<feature type="transmembrane region" description="Helical" evidence="7">
    <location>
        <begin position="563"/>
        <end position="581"/>
    </location>
</feature>
<gene>
    <name evidence="8" type="ORF">HG542_09465</name>
</gene>
<dbReference type="GO" id="GO:0005886">
    <property type="term" value="C:plasma membrane"/>
    <property type="evidence" value="ECO:0007669"/>
    <property type="project" value="UniProtKB-SubCell"/>
</dbReference>
<reference evidence="8 9" key="1">
    <citation type="submission" date="2020-04" db="EMBL/GenBank/DDBJ databases">
        <title>Draft Genome Sequence of Streptomyces morookaense DSM 40503, an 8-azaguanine-producing strain.</title>
        <authorList>
            <person name="Qi J."/>
            <person name="Gao J.-M."/>
        </authorList>
    </citation>
    <scope>NUCLEOTIDE SEQUENCE [LARGE SCALE GENOMIC DNA]</scope>
    <source>
        <strain evidence="8 9">DSM 40503</strain>
    </source>
</reference>
<keyword evidence="4 7" id="KW-1133">Transmembrane helix</keyword>
<dbReference type="AlphaFoldDB" id="A0A7Y7B2N0"/>
<feature type="transmembrane region" description="Helical" evidence="7">
    <location>
        <begin position="449"/>
        <end position="469"/>
    </location>
</feature>
<dbReference type="SUPFAM" id="SSF103473">
    <property type="entry name" value="MFS general substrate transporter"/>
    <property type="match status" value="1"/>
</dbReference>
<dbReference type="PANTHER" id="PTHR23513">
    <property type="entry name" value="INTEGRAL MEMBRANE EFFLUX PROTEIN-RELATED"/>
    <property type="match status" value="1"/>
</dbReference>
<feature type="transmembrane region" description="Helical" evidence="7">
    <location>
        <begin position="499"/>
        <end position="517"/>
    </location>
</feature>
<evidence type="ECO:0000256" key="3">
    <source>
        <dbReference type="ARBA" id="ARBA00022692"/>
    </source>
</evidence>
<comment type="subcellular location">
    <subcellularLocation>
        <location evidence="1">Cell membrane</location>
        <topology evidence="1">Multi-pass membrane protein</topology>
    </subcellularLocation>
</comment>
<feature type="compositionally biased region" description="Polar residues" evidence="6">
    <location>
        <begin position="688"/>
        <end position="701"/>
    </location>
</feature>
<protein>
    <submittedName>
        <fullName evidence="8">MFS transporter</fullName>
    </submittedName>
</protein>
<dbReference type="EMBL" id="JABBXF010000016">
    <property type="protein sequence ID" value="NVK77893.1"/>
    <property type="molecule type" value="Genomic_DNA"/>
</dbReference>
<name>A0A7Y7B2N0_STRMO</name>
<keyword evidence="5 7" id="KW-0472">Membrane</keyword>
<dbReference type="GO" id="GO:0022857">
    <property type="term" value="F:transmembrane transporter activity"/>
    <property type="evidence" value="ECO:0007669"/>
    <property type="project" value="InterPro"/>
</dbReference>
<sequence length="701" mass="71653">MHSGRPRELRRTGFGGLLRQGLHCGTGTVVHDDGVALAQSGIGGQTGVPHLAGGLPGDDTGDAQLVAGDEAGVDGAQHRVAQGGGLVRRRRGDEHQLLPRLADVAHGARHDDQGGEGLGGAGGRVAHEVEEDEPHAVVRAEGGRGEPGDGEELPYGVVELWQSLLRRAVARRAVLADVVERRLDPVVVPRDRIVQNSSPAWHHGPASVLPAGSVSPRSAVPRGRAVVEFISGISGSWRYLPATLRGPPATVFGSVIPLPRRTLGDVSSPSLRSLRPAVPTGPPSLLRDRNFVLLSWARTVSVLGNGFARVALSFAVLGLPGTTPGELSLVLACQALPQLLFVLVGGVIADRVPRVRLLAAAESTGAAAYTGLAAMTLTGHAPLAALAGLATVAGLATALFAPAMTAVVPEIVPADRLTEANALLRMGMNTAMLLGLALSGVVVSLVGAGWALAVDAASFLAGAGLIAGIRVRTPRPLRTGGGSGWRDMRDGWREFASRQWLWVVVLQYTFVVAAVSAETGVLGPLVSEHGPGGARAWSAVVAAQAVGTIAGAALAARLRPRRPMLVAVLATFPAAAPMLLLGLHAPLWPTVVVAFLAGVSGDVFGVLWATTLQREVPAAALSRVSSYDWFGSLAFAPVGLYAAGPLAAAAGADVALLGCADVVVLATTAALLAPGVRRLGAGRAGPPSQGSPSNASSRPTT</sequence>
<dbReference type="Gene3D" id="1.20.1250.20">
    <property type="entry name" value="MFS general substrate transporter like domains"/>
    <property type="match status" value="1"/>
</dbReference>
<feature type="transmembrane region" description="Helical" evidence="7">
    <location>
        <begin position="587"/>
        <end position="609"/>
    </location>
</feature>
<keyword evidence="2" id="KW-1003">Cell membrane</keyword>